<evidence type="ECO:0000313" key="3">
    <source>
        <dbReference type="Proteomes" id="UP000190625"/>
    </source>
</evidence>
<feature type="region of interest" description="Disordered" evidence="1">
    <location>
        <begin position="29"/>
        <end position="78"/>
    </location>
</feature>
<organism evidence="2 3">
    <name type="scientific">Selenihalanaerobacter shriftii</name>
    <dbReference type="NCBI Taxonomy" id="142842"/>
    <lineage>
        <taxon>Bacteria</taxon>
        <taxon>Bacillati</taxon>
        <taxon>Bacillota</taxon>
        <taxon>Clostridia</taxon>
        <taxon>Halanaerobiales</taxon>
        <taxon>Halobacteroidaceae</taxon>
        <taxon>Selenihalanaerobacter</taxon>
    </lineage>
</organism>
<dbReference type="RefSeq" id="WP_078810786.1">
    <property type="nucleotide sequence ID" value="NZ_FUWM01000022.1"/>
</dbReference>
<dbReference type="AlphaFoldDB" id="A0A1T4PZH2"/>
<gene>
    <name evidence="2" type="ORF">SAMN02745118_02354</name>
</gene>
<accession>A0A1T4PZH2</accession>
<protein>
    <submittedName>
        <fullName evidence="2">Uncharacterized protein</fullName>
    </submittedName>
</protein>
<evidence type="ECO:0000313" key="2">
    <source>
        <dbReference type="EMBL" id="SJZ96358.1"/>
    </source>
</evidence>
<evidence type="ECO:0000256" key="1">
    <source>
        <dbReference type="SAM" id="MobiDB-lite"/>
    </source>
</evidence>
<feature type="compositionally biased region" description="Basic and acidic residues" evidence="1">
    <location>
        <begin position="44"/>
        <end position="78"/>
    </location>
</feature>
<keyword evidence="3" id="KW-1185">Reference proteome</keyword>
<name>A0A1T4PZH2_9FIRM</name>
<dbReference type="STRING" id="142842.SAMN02745118_02354"/>
<proteinExistence type="predicted"/>
<reference evidence="3" key="1">
    <citation type="submission" date="2017-02" db="EMBL/GenBank/DDBJ databases">
        <authorList>
            <person name="Varghese N."/>
            <person name="Submissions S."/>
        </authorList>
    </citation>
    <scope>NUCLEOTIDE SEQUENCE [LARGE SCALE GENOMIC DNA]</scope>
    <source>
        <strain evidence="3">ATCC BAA-73</strain>
    </source>
</reference>
<dbReference type="OrthoDB" id="1798639at2"/>
<dbReference type="Proteomes" id="UP000190625">
    <property type="component" value="Unassembled WGS sequence"/>
</dbReference>
<dbReference type="EMBL" id="FUWM01000022">
    <property type="protein sequence ID" value="SJZ96358.1"/>
    <property type="molecule type" value="Genomic_DNA"/>
</dbReference>
<sequence length="155" mass="18379">MEIIILFILYVGYIMLSAFIKKLNNNYQEPDLDKSPMEPNPESNLKEDKGNLQDINKKQRHVREQDSQLKRTNNKLDDELMELKAKQDKAKRKKNEVKRKIADIETEQKDLKRKKDRKNLDLNNLGHRQLQQGIILSEILKPPRAKRPYNFNKGK</sequence>